<evidence type="ECO:0000256" key="2">
    <source>
        <dbReference type="SAM" id="Phobius"/>
    </source>
</evidence>
<dbReference type="AlphaFoldDB" id="A0A0G1REH6"/>
<dbReference type="PATRIC" id="fig|1618357.3.peg.818"/>
<evidence type="ECO:0000256" key="1">
    <source>
        <dbReference type="SAM" id="Coils"/>
    </source>
</evidence>
<gene>
    <name evidence="3" type="ORF">UX78_C0019G0003</name>
</gene>
<feature type="coiled-coil region" evidence="1">
    <location>
        <begin position="240"/>
        <end position="267"/>
    </location>
</feature>
<keyword evidence="2" id="KW-0812">Transmembrane</keyword>
<reference evidence="3 4" key="1">
    <citation type="journal article" date="2015" name="Nature">
        <title>rRNA introns, odd ribosomes, and small enigmatic genomes across a large radiation of phyla.</title>
        <authorList>
            <person name="Brown C.T."/>
            <person name="Hug L.A."/>
            <person name="Thomas B.C."/>
            <person name="Sharon I."/>
            <person name="Castelle C.J."/>
            <person name="Singh A."/>
            <person name="Wilkins M.J."/>
            <person name="Williams K.H."/>
            <person name="Banfield J.F."/>
        </authorList>
    </citation>
    <scope>NUCLEOTIDE SEQUENCE [LARGE SCALE GENOMIC DNA]</scope>
</reference>
<dbReference type="EMBL" id="LCNM01000019">
    <property type="protein sequence ID" value="KKU55497.1"/>
    <property type="molecule type" value="Genomic_DNA"/>
</dbReference>
<organism evidence="3 4">
    <name type="scientific">Candidatus Amesbacteria bacterium GW2011_GWA2_47_11</name>
    <dbReference type="NCBI Taxonomy" id="1618357"/>
    <lineage>
        <taxon>Bacteria</taxon>
        <taxon>Candidatus Amesiibacteriota</taxon>
    </lineage>
</organism>
<sequence>MAPRPSPVSPNPPAKKKGKGCLIGCLSLVGILIVVFAGLEVFRRYTVRRMDETFLQTYQPSPQIAEIAEKTTMTDTAKKIFYRADPEFVPTDVFVRYCLEKKGVELALACARSDTPGEKKSTGPRIFLLQIEDPRFTDNKFPSSAHELLHLIYHRLTAQDKSRLTPLLDAELQRHQDDLHLMEIVDIIKNSGGDQEVILNEMHSVFGVEFRDISPELETHYAQYFADRLQVVAMYETGGLETRTRKLDQLSQETKALNTKLVGLSNQLTNLKNTGADDQYNNLIPQYNALVNQYNSKVREGNKIFAEVEVFYKLINPDFQPPQEK</sequence>
<accession>A0A0G1REH6</accession>
<dbReference type="Proteomes" id="UP000034607">
    <property type="component" value="Unassembled WGS sequence"/>
</dbReference>
<evidence type="ECO:0000313" key="4">
    <source>
        <dbReference type="Proteomes" id="UP000034607"/>
    </source>
</evidence>
<name>A0A0G1REH6_9BACT</name>
<keyword evidence="1" id="KW-0175">Coiled coil</keyword>
<evidence type="ECO:0000313" key="3">
    <source>
        <dbReference type="EMBL" id="KKU55497.1"/>
    </source>
</evidence>
<keyword evidence="2" id="KW-0472">Membrane</keyword>
<comment type="caution">
    <text evidence="3">The sequence shown here is derived from an EMBL/GenBank/DDBJ whole genome shotgun (WGS) entry which is preliminary data.</text>
</comment>
<protein>
    <submittedName>
        <fullName evidence="3">Uncharacterized protein</fullName>
    </submittedName>
</protein>
<proteinExistence type="predicted"/>
<keyword evidence="2" id="KW-1133">Transmembrane helix</keyword>
<feature type="transmembrane region" description="Helical" evidence="2">
    <location>
        <begin position="20"/>
        <end position="42"/>
    </location>
</feature>